<feature type="domain" description="Cyclin N-terminal" evidence="1">
    <location>
        <begin position="77"/>
        <end position="184"/>
    </location>
</feature>
<name>A0ABP1N747_XYLVO</name>
<reference evidence="2 3" key="1">
    <citation type="submission" date="2024-08" db="EMBL/GenBank/DDBJ databases">
        <authorList>
            <person name="Will J Nash"/>
            <person name="Angela Man"/>
            <person name="Seanna McTaggart"/>
            <person name="Kendall Baker"/>
            <person name="Tom Barker"/>
            <person name="Leah Catchpole"/>
            <person name="Alex Durrant"/>
            <person name="Karim Gharbi"/>
            <person name="Naomi Irish"/>
            <person name="Gemy Kaithakottil"/>
            <person name="Debby Ku"/>
            <person name="Aaliyah Providence"/>
            <person name="Felix Shaw"/>
            <person name="David Swarbreck"/>
            <person name="Chris Watkins"/>
            <person name="Ann M. McCartney"/>
            <person name="Giulio Formenti"/>
            <person name="Alice Mouton"/>
            <person name="Noel Vella"/>
            <person name="Bjorn M von Reumont"/>
            <person name="Adriana Vella"/>
            <person name="Wilfried Haerty"/>
        </authorList>
    </citation>
    <scope>NUCLEOTIDE SEQUENCE [LARGE SCALE GENOMIC DNA]</scope>
</reference>
<dbReference type="InterPro" id="IPR006671">
    <property type="entry name" value="Cyclin_N"/>
</dbReference>
<keyword evidence="3" id="KW-1185">Reference proteome</keyword>
<evidence type="ECO:0000313" key="2">
    <source>
        <dbReference type="EMBL" id="CAL7935400.1"/>
    </source>
</evidence>
<dbReference type="Proteomes" id="UP001642520">
    <property type="component" value="Unassembled WGS sequence"/>
</dbReference>
<gene>
    <name evidence="2" type="ORF">XYLVIOL_LOCUS1568</name>
</gene>
<dbReference type="Gene3D" id="1.10.472.10">
    <property type="entry name" value="Cyclin-like"/>
    <property type="match status" value="2"/>
</dbReference>
<accession>A0ABP1N747</accession>
<comment type="caution">
    <text evidence="2">The sequence shown here is derived from an EMBL/GenBank/DDBJ whole genome shotgun (WGS) entry which is preliminary data.</text>
</comment>
<sequence length="340" mass="39328">MLLKATGMANVQTVVLARVNRNPGLNEIDRMKAGGTAKQRDCFPVQLFCHAEYYNDVPIVESERDERSPQLSANFLMDHINAEQRRLVVNFLIRVGMHCRYPSHIVYESVKLFDAVMDKVSVNIEFIQMTALASLWVALKRQENFHKIPTATMLTSHAKELYVGKEHLLLEYERKVLDAVNFNVTFANPFTLLAYHLIRCKSYLNLSDHKTALLYNCGSYLIDLTLLDEQFCRTSINLIVLTITELVFGLVLDALLSRPRWLYWRGFLAVAVPHLIGRYEDKQIDQTRIILLRRLSDSNGKVHSFDVVYKKYNRTRYGGISKYLLERTIRIFNTEALFDA</sequence>
<dbReference type="EMBL" id="CAXAJV020001283">
    <property type="protein sequence ID" value="CAL7935400.1"/>
    <property type="molecule type" value="Genomic_DNA"/>
</dbReference>
<proteinExistence type="predicted"/>
<evidence type="ECO:0000313" key="3">
    <source>
        <dbReference type="Proteomes" id="UP001642520"/>
    </source>
</evidence>
<protein>
    <recommendedName>
        <fullName evidence="1">Cyclin N-terminal domain-containing protein</fullName>
    </recommendedName>
</protein>
<dbReference type="Pfam" id="PF00134">
    <property type="entry name" value="Cyclin_N"/>
    <property type="match status" value="1"/>
</dbReference>
<evidence type="ECO:0000259" key="1">
    <source>
        <dbReference type="Pfam" id="PF00134"/>
    </source>
</evidence>
<dbReference type="SUPFAM" id="SSF47954">
    <property type="entry name" value="Cyclin-like"/>
    <property type="match status" value="1"/>
</dbReference>
<organism evidence="2 3">
    <name type="scientific">Xylocopa violacea</name>
    <name type="common">Violet carpenter bee</name>
    <name type="synonym">Apis violacea</name>
    <dbReference type="NCBI Taxonomy" id="135666"/>
    <lineage>
        <taxon>Eukaryota</taxon>
        <taxon>Metazoa</taxon>
        <taxon>Ecdysozoa</taxon>
        <taxon>Arthropoda</taxon>
        <taxon>Hexapoda</taxon>
        <taxon>Insecta</taxon>
        <taxon>Pterygota</taxon>
        <taxon>Neoptera</taxon>
        <taxon>Endopterygota</taxon>
        <taxon>Hymenoptera</taxon>
        <taxon>Apocrita</taxon>
        <taxon>Aculeata</taxon>
        <taxon>Apoidea</taxon>
        <taxon>Anthophila</taxon>
        <taxon>Apidae</taxon>
        <taxon>Xylocopa</taxon>
        <taxon>Xylocopa</taxon>
    </lineage>
</organism>
<dbReference type="InterPro" id="IPR036915">
    <property type="entry name" value="Cyclin-like_sf"/>
</dbReference>